<dbReference type="Gene3D" id="3.30.200.20">
    <property type="entry name" value="Phosphorylase Kinase, domain 1"/>
    <property type="match status" value="1"/>
</dbReference>
<dbReference type="STRING" id="3218.A0A2K1IF05"/>
<protein>
    <recommendedName>
        <fullName evidence="1">DUF7477 domain-containing protein</fullName>
    </recommendedName>
</protein>
<dbReference type="SUPFAM" id="SSF56112">
    <property type="entry name" value="Protein kinase-like (PK-like)"/>
    <property type="match status" value="1"/>
</dbReference>
<dbReference type="GO" id="GO:0004674">
    <property type="term" value="F:protein serine/threonine kinase activity"/>
    <property type="evidence" value="ECO:0000318"/>
    <property type="project" value="GO_Central"/>
</dbReference>
<dbReference type="Gramene" id="Pp3c25_15510V3.1">
    <property type="protein sequence ID" value="Pp3c25_15510V3.1"/>
    <property type="gene ID" value="Pp3c25_15510"/>
</dbReference>
<reference evidence="3" key="3">
    <citation type="submission" date="2020-12" db="UniProtKB">
        <authorList>
            <consortium name="EnsemblPlants"/>
        </authorList>
    </citation>
    <scope>IDENTIFICATION</scope>
</reference>
<dbReference type="EnsemblPlants" id="Pp3c25_15510V3.1">
    <property type="protein sequence ID" value="Pp3c25_15510V3.1"/>
    <property type="gene ID" value="Pp3c25_15510"/>
</dbReference>
<gene>
    <name evidence="2" type="ORF">PHYPA_030010</name>
</gene>
<dbReference type="GO" id="GO:0005634">
    <property type="term" value="C:nucleus"/>
    <property type="evidence" value="ECO:0000318"/>
    <property type="project" value="GO_Central"/>
</dbReference>
<dbReference type="Pfam" id="PF24289">
    <property type="entry name" value="DUF7477"/>
    <property type="match status" value="1"/>
</dbReference>
<keyword evidence="4" id="KW-1185">Reference proteome</keyword>
<evidence type="ECO:0000313" key="4">
    <source>
        <dbReference type="Proteomes" id="UP000006727"/>
    </source>
</evidence>
<reference evidence="2 4" key="2">
    <citation type="journal article" date="2018" name="Plant J.">
        <title>The Physcomitrella patens chromosome-scale assembly reveals moss genome structure and evolution.</title>
        <authorList>
            <person name="Lang D."/>
            <person name="Ullrich K.K."/>
            <person name="Murat F."/>
            <person name="Fuchs J."/>
            <person name="Jenkins J."/>
            <person name="Haas F.B."/>
            <person name="Piednoel M."/>
            <person name="Gundlach H."/>
            <person name="Van Bel M."/>
            <person name="Meyberg R."/>
            <person name="Vives C."/>
            <person name="Morata J."/>
            <person name="Symeonidi A."/>
            <person name="Hiss M."/>
            <person name="Muchero W."/>
            <person name="Kamisugi Y."/>
            <person name="Saleh O."/>
            <person name="Blanc G."/>
            <person name="Decker E.L."/>
            <person name="van Gessel N."/>
            <person name="Grimwood J."/>
            <person name="Hayes R.D."/>
            <person name="Graham S.W."/>
            <person name="Gunter L.E."/>
            <person name="McDaniel S.F."/>
            <person name="Hoernstein S.N.W."/>
            <person name="Larsson A."/>
            <person name="Li F.W."/>
            <person name="Perroud P.F."/>
            <person name="Phillips J."/>
            <person name="Ranjan P."/>
            <person name="Rokshar D.S."/>
            <person name="Rothfels C.J."/>
            <person name="Schneider L."/>
            <person name="Shu S."/>
            <person name="Stevenson D.W."/>
            <person name="Thummler F."/>
            <person name="Tillich M."/>
            <person name="Villarreal Aguilar J.C."/>
            <person name="Widiez T."/>
            <person name="Wong G.K."/>
            <person name="Wymore A."/>
            <person name="Zhang Y."/>
            <person name="Zimmer A.D."/>
            <person name="Quatrano R.S."/>
            <person name="Mayer K.F.X."/>
            <person name="Goodstein D."/>
            <person name="Casacuberta J.M."/>
            <person name="Vandepoele K."/>
            <person name="Reski R."/>
            <person name="Cuming A.C."/>
            <person name="Tuskan G.A."/>
            <person name="Maumus F."/>
            <person name="Salse J."/>
            <person name="Schmutz J."/>
            <person name="Rensing S.A."/>
        </authorList>
    </citation>
    <scope>NUCLEOTIDE SEQUENCE [LARGE SCALE GENOMIC DNA]</scope>
    <source>
        <strain evidence="3 4">cv. Gransden 2004</strain>
    </source>
</reference>
<dbReference type="PaxDb" id="3218-PP1S129_227V6.1"/>
<evidence type="ECO:0000313" key="3">
    <source>
        <dbReference type="EnsemblPlants" id="Pp3c25_15510V3.1"/>
    </source>
</evidence>
<dbReference type="GO" id="GO:0006897">
    <property type="term" value="P:endocytosis"/>
    <property type="evidence" value="ECO:0000318"/>
    <property type="project" value="GO_Central"/>
</dbReference>
<name>A0A2K1IF05_PHYPA</name>
<evidence type="ECO:0000313" key="2">
    <source>
        <dbReference type="EMBL" id="PNR27858.1"/>
    </source>
</evidence>
<reference evidence="2 4" key="1">
    <citation type="journal article" date="2008" name="Science">
        <title>The Physcomitrella genome reveals evolutionary insights into the conquest of land by plants.</title>
        <authorList>
            <person name="Rensing S."/>
            <person name="Lang D."/>
            <person name="Zimmer A."/>
            <person name="Terry A."/>
            <person name="Salamov A."/>
            <person name="Shapiro H."/>
            <person name="Nishiyama T."/>
            <person name="Perroud P.-F."/>
            <person name="Lindquist E."/>
            <person name="Kamisugi Y."/>
            <person name="Tanahashi T."/>
            <person name="Sakakibara K."/>
            <person name="Fujita T."/>
            <person name="Oishi K."/>
            <person name="Shin-I T."/>
            <person name="Kuroki Y."/>
            <person name="Toyoda A."/>
            <person name="Suzuki Y."/>
            <person name="Hashimoto A."/>
            <person name="Yamaguchi K."/>
            <person name="Sugano A."/>
            <person name="Kohara Y."/>
            <person name="Fujiyama A."/>
            <person name="Anterola A."/>
            <person name="Aoki S."/>
            <person name="Ashton N."/>
            <person name="Barbazuk W.B."/>
            <person name="Barker E."/>
            <person name="Bennetzen J."/>
            <person name="Bezanilla M."/>
            <person name="Blankenship R."/>
            <person name="Cho S.H."/>
            <person name="Dutcher S."/>
            <person name="Estelle M."/>
            <person name="Fawcett J.A."/>
            <person name="Gundlach H."/>
            <person name="Hanada K."/>
            <person name="Heyl A."/>
            <person name="Hicks K.A."/>
            <person name="Hugh J."/>
            <person name="Lohr M."/>
            <person name="Mayer K."/>
            <person name="Melkozernov A."/>
            <person name="Murata T."/>
            <person name="Nelson D."/>
            <person name="Pils B."/>
            <person name="Prigge M."/>
            <person name="Reiss B."/>
            <person name="Renner T."/>
            <person name="Rombauts S."/>
            <person name="Rushton P."/>
            <person name="Sanderfoot A."/>
            <person name="Schween G."/>
            <person name="Shiu S.-H."/>
            <person name="Stueber K."/>
            <person name="Theodoulou F.L."/>
            <person name="Tu H."/>
            <person name="Van de Peer Y."/>
            <person name="Verrier P.J."/>
            <person name="Waters E."/>
            <person name="Wood A."/>
            <person name="Yang L."/>
            <person name="Cove D."/>
            <person name="Cuming A."/>
            <person name="Hasebe M."/>
            <person name="Lucas S."/>
            <person name="Mishler D.B."/>
            <person name="Reski R."/>
            <person name="Grigoriev I."/>
            <person name="Quatrano R.S."/>
            <person name="Boore J.L."/>
        </authorList>
    </citation>
    <scope>NUCLEOTIDE SEQUENCE [LARGE SCALE GENOMIC DNA]</scope>
    <source>
        <strain evidence="3 4">cv. Gransden 2004</strain>
    </source>
</reference>
<evidence type="ECO:0000259" key="1">
    <source>
        <dbReference type="Pfam" id="PF24289"/>
    </source>
</evidence>
<dbReference type="InterPro" id="IPR055900">
    <property type="entry name" value="DUF7477"/>
</dbReference>
<feature type="domain" description="DUF7477" evidence="1">
    <location>
        <begin position="238"/>
        <end position="340"/>
    </location>
</feature>
<dbReference type="InterPro" id="IPR011009">
    <property type="entry name" value="Kinase-like_dom_sf"/>
</dbReference>
<dbReference type="InParanoid" id="A0A2K1IF05"/>
<dbReference type="AlphaFoldDB" id="A0A2K1IF05"/>
<organism evidence="2">
    <name type="scientific">Physcomitrium patens</name>
    <name type="common">Spreading-leaved earth moss</name>
    <name type="synonym">Physcomitrella patens</name>
    <dbReference type="NCBI Taxonomy" id="3218"/>
    <lineage>
        <taxon>Eukaryota</taxon>
        <taxon>Viridiplantae</taxon>
        <taxon>Streptophyta</taxon>
        <taxon>Embryophyta</taxon>
        <taxon>Bryophyta</taxon>
        <taxon>Bryophytina</taxon>
        <taxon>Bryopsida</taxon>
        <taxon>Funariidae</taxon>
        <taxon>Funariales</taxon>
        <taxon>Funariaceae</taxon>
        <taxon>Physcomitrium</taxon>
    </lineage>
</organism>
<dbReference type="GO" id="GO:0007165">
    <property type="term" value="P:signal transduction"/>
    <property type="evidence" value="ECO:0000318"/>
    <property type="project" value="GO_Central"/>
</dbReference>
<accession>A0A2K1IF05</accession>
<dbReference type="EMBL" id="ABEU02000025">
    <property type="protein sequence ID" value="PNR27858.1"/>
    <property type="molecule type" value="Genomic_DNA"/>
</dbReference>
<proteinExistence type="predicted"/>
<dbReference type="GO" id="GO:0005737">
    <property type="term" value="C:cytoplasm"/>
    <property type="evidence" value="ECO:0000318"/>
    <property type="project" value="GO_Central"/>
</dbReference>
<sequence>MELEDLKTFWLNEHGVCFKPPHGSCFSFTAAVPKPGTLHKGIGQRNDRDGAVGRSVLVHRSLSLSKFEHRSGKGCNHGPPCEWQVYKCISRLVSYTSMVGAGSFSSTLGGSHGVGRVYYKGRQGDYYVMVMDILGYAHGDVKPENFLLGQSNTPEEKKLFHVHLGLDVLEIVANMKFDKEPNHGKLVLLFDSILDPNPTVRPINTDGVEKDSFFEPTLHLIIILIKPFVSSVPYRLVRREGESDIEEDEDDQPKKKIRLGMPATQWITTFTTLGGQMKQRYHYDAADFRLTEHVEKSNEDGLYISSVASCTNLWALVMDTRTAFTAQVHELSHVFAVLKYMWAYLEIYFVKAEGRGPVDEVLGDSALGGMYQRSHNLRGKKSVQLHAFNNFFFSPLNLPVSRGEFLGFSMLDKESLIEAGSGKREMEQVKRPYEG</sequence>
<dbReference type="Proteomes" id="UP000006727">
    <property type="component" value="Chromosome 25"/>
</dbReference>